<evidence type="ECO:0000313" key="9">
    <source>
        <dbReference type="Proteomes" id="UP000000788"/>
    </source>
</evidence>
<dbReference type="Pfam" id="PF06305">
    <property type="entry name" value="LapA_dom"/>
    <property type="match status" value="1"/>
</dbReference>
<evidence type="ECO:0000256" key="6">
    <source>
        <dbReference type="SAM" id="Phobius"/>
    </source>
</evidence>
<accession>A9BD09</accession>
<evidence type="ECO:0000256" key="1">
    <source>
        <dbReference type="ARBA" id="ARBA00022475"/>
    </source>
</evidence>
<dbReference type="HOGENOM" id="CLU_144217_1_0_3"/>
<dbReference type="GO" id="GO:0005886">
    <property type="term" value="C:plasma membrane"/>
    <property type="evidence" value="ECO:0007669"/>
    <property type="project" value="InterPro"/>
</dbReference>
<dbReference type="InterPro" id="IPR010445">
    <property type="entry name" value="LapA_dom"/>
</dbReference>
<evidence type="ECO:0000259" key="7">
    <source>
        <dbReference type="Pfam" id="PF06305"/>
    </source>
</evidence>
<proteinExistence type="predicted"/>
<dbReference type="AlphaFoldDB" id="A9BD09"/>
<feature type="transmembrane region" description="Helical" evidence="6">
    <location>
        <begin position="46"/>
        <end position="67"/>
    </location>
</feature>
<evidence type="ECO:0000256" key="4">
    <source>
        <dbReference type="ARBA" id="ARBA00023136"/>
    </source>
</evidence>
<reference evidence="8 9" key="1">
    <citation type="journal article" date="2007" name="PLoS Genet.">
        <title>Patterns and implications of gene gain and loss in the evolution of Prochlorococcus.</title>
        <authorList>
            <person name="Kettler G.C."/>
            <person name="Martiny A.C."/>
            <person name="Huang K."/>
            <person name="Zucker J."/>
            <person name="Coleman M.L."/>
            <person name="Rodrigue S."/>
            <person name="Chen F."/>
            <person name="Lapidus A."/>
            <person name="Ferriera S."/>
            <person name="Johnson J."/>
            <person name="Steglich C."/>
            <person name="Church G.M."/>
            <person name="Richardson P."/>
            <person name="Chisholm S.W."/>
        </authorList>
    </citation>
    <scope>NUCLEOTIDE SEQUENCE [LARGE SCALE GENOMIC DNA]</scope>
    <source>
        <strain evidence="9">MIT 9211</strain>
    </source>
</reference>
<organism evidence="8 9">
    <name type="scientific">Prochlorococcus marinus (strain MIT 9211)</name>
    <dbReference type="NCBI Taxonomy" id="93059"/>
    <lineage>
        <taxon>Bacteria</taxon>
        <taxon>Bacillati</taxon>
        <taxon>Cyanobacteriota</taxon>
        <taxon>Cyanophyceae</taxon>
        <taxon>Synechococcales</taxon>
        <taxon>Prochlorococcaceae</taxon>
        <taxon>Prochlorococcus</taxon>
    </lineage>
</organism>
<dbReference type="EMBL" id="CP000878">
    <property type="protein sequence ID" value="ABX08097.1"/>
    <property type="molecule type" value="Genomic_DNA"/>
</dbReference>
<protein>
    <recommendedName>
        <fullName evidence="7">Lipopolysaccharide assembly protein A domain-containing protein</fullName>
    </recommendedName>
</protein>
<dbReference type="RefSeq" id="WP_012194722.1">
    <property type="nucleotide sequence ID" value="NC_009976.1"/>
</dbReference>
<keyword evidence="2 6" id="KW-0812">Transmembrane</keyword>
<dbReference type="OrthoDB" id="530861at2"/>
<dbReference type="STRING" id="93059.P9211_01661"/>
<evidence type="ECO:0000256" key="3">
    <source>
        <dbReference type="ARBA" id="ARBA00022989"/>
    </source>
</evidence>
<dbReference type="Proteomes" id="UP000000788">
    <property type="component" value="Chromosome"/>
</dbReference>
<keyword evidence="1" id="KW-1003">Cell membrane</keyword>
<name>A9BD09_PROM4</name>
<feature type="transmembrane region" description="Helical" evidence="6">
    <location>
        <begin position="7"/>
        <end position="26"/>
    </location>
</feature>
<sequence length="122" mass="13393">MQKINLKAINFAVMFVLALLMVYFTLENTSAATVNIAPGVSGSLPIAALVLIASGLGACGAWLFAGWSDKLRGDEIRELEDTKNRIKELELDYNRLKAKQNNLLPFMSFSGEKELEIDKDAA</sequence>
<keyword evidence="9" id="KW-1185">Reference proteome</keyword>
<gene>
    <name evidence="8" type="ordered locus">P9211_01661</name>
</gene>
<keyword evidence="3 6" id="KW-1133">Transmembrane helix</keyword>
<dbReference type="eggNOG" id="COG5416">
    <property type="taxonomic scope" value="Bacteria"/>
</dbReference>
<evidence type="ECO:0000256" key="5">
    <source>
        <dbReference type="SAM" id="Coils"/>
    </source>
</evidence>
<feature type="coiled-coil region" evidence="5">
    <location>
        <begin position="72"/>
        <end position="99"/>
    </location>
</feature>
<keyword evidence="5" id="KW-0175">Coiled coil</keyword>
<evidence type="ECO:0000256" key="2">
    <source>
        <dbReference type="ARBA" id="ARBA00022692"/>
    </source>
</evidence>
<dbReference type="KEGG" id="pmj:P9211_01661"/>
<feature type="domain" description="Lipopolysaccharide assembly protein A" evidence="7">
    <location>
        <begin position="27"/>
        <end position="90"/>
    </location>
</feature>
<keyword evidence="4 6" id="KW-0472">Membrane</keyword>
<evidence type="ECO:0000313" key="8">
    <source>
        <dbReference type="EMBL" id="ABX08097.1"/>
    </source>
</evidence>